<evidence type="ECO:0000313" key="2">
    <source>
        <dbReference type="EMBL" id="NNA93591.1"/>
    </source>
</evidence>
<proteinExistence type="predicted"/>
<dbReference type="Proteomes" id="UP000542111">
    <property type="component" value="Unassembled WGS sequence"/>
</dbReference>
<evidence type="ECO:0000313" key="3">
    <source>
        <dbReference type="Proteomes" id="UP000542111"/>
    </source>
</evidence>
<organism evidence="2 3">
    <name type="scientific">Pseudomonas gessardii</name>
    <dbReference type="NCBI Taxonomy" id="78544"/>
    <lineage>
        <taxon>Bacteria</taxon>
        <taxon>Pseudomonadati</taxon>
        <taxon>Pseudomonadota</taxon>
        <taxon>Gammaproteobacteria</taxon>
        <taxon>Pseudomonadales</taxon>
        <taxon>Pseudomonadaceae</taxon>
        <taxon>Pseudomonas</taxon>
    </lineage>
</organism>
<dbReference type="EMBL" id="JAAQYP010000001">
    <property type="protein sequence ID" value="NNA93591.1"/>
    <property type="molecule type" value="Genomic_DNA"/>
</dbReference>
<protein>
    <recommendedName>
        <fullName evidence="5">Histidine-specific methyltransferase SAM-dependent domain-containing protein</fullName>
    </recommendedName>
</protein>
<dbReference type="RefSeq" id="WP_076961297.1">
    <property type="nucleotide sequence ID" value="NZ_CBCRYT010000007.1"/>
</dbReference>
<reference evidence="1 4" key="1">
    <citation type="submission" date="2019-11" db="EMBL/GenBank/DDBJ databases">
        <title>Epiphytic Pseudomonas syringae from cherry orchards.</title>
        <authorList>
            <person name="Hulin M.T."/>
        </authorList>
    </citation>
    <scope>NUCLEOTIDE SEQUENCE [LARGE SCALE GENOMIC DNA]</scope>
    <source>
        <strain evidence="1 4">PA-6-5B</strain>
    </source>
</reference>
<dbReference type="GeneID" id="70104526"/>
<name>A0A7Y1MK07_9PSED</name>
<evidence type="ECO:0000313" key="4">
    <source>
        <dbReference type="Proteomes" id="UP000814003"/>
    </source>
</evidence>
<evidence type="ECO:0000313" key="1">
    <source>
        <dbReference type="EMBL" id="MCF5107800.1"/>
    </source>
</evidence>
<sequence>MDINTLVVASLQNNHDLGGRIWTIENAEKYSTLSEHRTALSQQVSEEILALMTALNNQGISAEGICAAPCGSGSLGELLQSVANDLVDLLGQGSLHYVELGPEPVKTSALMGYLLECGAEPEYYTAVDINCASQGIMRRAVEPMLATPQGFSYLATDFRDLRRHQLERGQDITLITMLGFQEGNELPDTVGQIIRRVGGRRTYVLSEMQLSTVEDDAHIHRFYSHECMIRFSDLIGLKLGLEKTDNHRVVISEIEHHDDRYRVAATLLPVHDGHDDGYLLTNVCLKYTREQFIRVRQEYGSCRVIGEYCSGDGSVMYQLSEYCPDHDCTDR</sequence>
<comment type="caution">
    <text evidence="2">The sequence shown here is derived from an EMBL/GenBank/DDBJ whole genome shotgun (WGS) entry which is preliminary data.</text>
</comment>
<dbReference type="AlphaFoldDB" id="A0A7Y1MK07"/>
<dbReference type="Proteomes" id="UP000814003">
    <property type="component" value="Unassembled WGS sequence"/>
</dbReference>
<dbReference type="OrthoDB" id="7672126at2"/>
<evidence type="ECO:0008006" key="5">
    <source>
        <dbReference type="Google" id="ProtNLM"/>
    </source>
</evidence>
<accession>A0A7Y1MK07</accession>
<gene>
    <name evidence="1" type="ORF">GIW56_13200</name>
    <name evidence="2" type="ORF">HBO33_00290</name>
</gene>
<reference evidence="2 3" key="2">
    <citation type="journal article" date="2020" name="Front. Microbiol.">
        <title>Genetic Organization of the aprX-lipA2 Operon Affects the Proteolytic Potential of Pseudomonas Species in Milk.</title>
        <authorList>
            <person name="Maier C."/>
            <person name="Huptas C."/>
            <person name="von Neubeck M."/>
            <person name="Scherer S."/>
            <person name="Wenning M."/>
            <person name="Lucking G."/>
        </authorList>
    </citation>
    <scope>NUCLEOTIDE SEQUENCE [LARGE SCALE GENOMIC DNA]</scope>
    <source>
        <strain evidence="2 3">G4779</strain>
    </source>
</reference>
<keyword evidence="4" id="KW-1185">Reference proteome</keyword>
<dbReference type="EMBL" id="WKED01000020">
    <property type="protein sequence ID" value="MCF5107800.1"/>
    <property type="molecule type" value="Genomic_DNA"/>
</dbReference>